<evidence type="ECO:0000313" key="4">
    <source>
        <dbReference type="Proteomes" id="UP000019149"/>
    </source>
</evidence>
<dbReference type="EMBL" id="APAU02000025">
    <property type="protein sequence ID" value="EUB60903.1"/>
    <property type="molecule type" value="Genomic_DNA"/>
</dbReference>
<dbReference type="RefSeq" id="XP_024352099.1">
    <property type="nucleotide sequence ID" value="XM_024493398.1"/>
</dbReference>
<dbReference type="GeneID" id="36339864"/>
<feature type="coiled-coil region" evidence="1">
    <location>
        <begin position="7"/>
        <end position="111"/>
    </location>
</feature>
<accession>W6UIK2</accession>
<gene>
    <name evidence="3" type="ORF">EGR_04149</name>
</gene>
<reference evidence="3 4" key="1">
    <citation type="journal article" date="2013" name="Nat. Genet.">
        <title>The genome of the hydatid tapeworm Echinococcus granulosus.</title>
        <authorList>
            <person name="Zheng H."/>
            <person name="Zhang W."/>
            <person name="Zhang L."/>
            <person name="Zhang Z."/>
            <person name="Li J."/>
            <person name="Lu G."/>
            <person name="Zhu Y."/>
            <person name="Wang Y."/>
            <person name="Huang Y."/>
            <person name="Liu J."/>
            <person name="Kang H."/>
            <person name="Chen J."/>
            <person name="Wang L."/>
            <person name="Chen A."/>
            <person name="Yu S."/>
            <person name="Gao Z."/>
            <person name="Jin L."/>
            <person name="Gu W."/>
            <person name="Wang Z."/>
            <person name="Zhao L."/>
            <person name="Shi B."/>
            <person name="Wen H."/>
            <person name="Lin R."/>
            <person name="Jones M.K."/>
            <person name="Brejova B."/>
            <person name="Vinar T."/>
            <person name="Zhao G."/>
            <person name="McManus D.P."/>
            <person name="Chen Z."/>
            <person name="Zhou Y."/>
            <person name="Wang S."/>
        </authorList>
    </citation>
    <scope>NUCLEOTIDE SEQUENCE [LARGE SCALE GENOMIC DNA]</scope>
</reference>
<sequence>MSSEYSTMDLQSELEKKNAETAKLKAQLEEVLSRFKDLKIKAERRAKLLHHVMAEYNAMTKEYDILKTEATTLQQKKNEMYDYMVNQETRIEQLERNIQVLEAENNELRRSRIIDASTKQWYGECTHSCSKHPRTYPNLTVHGHKGEQIPDEATCPPCDTCSEAEAWAQGLMDTAPKFTDSLRRHFQSTLPLRSRGTLPRSMQSTPFSTLQKPSSVPTQETCINLWKLRLQRPRLSKKKEPEFKSGISEYAPPPRSEQLADPPFPPRGLKRPKPINTLEPPPPQLPLAP</sequence>
<dbReference type="KEGG" id="egl:EGR_04149"/>
<dbReference type="OMA" id="KKNEMYD"/>
<feature type="region of interest" description="Disordered" evidence="2">
    <location>
        <begin position="235"/>
        <end position="289"/>
    </location>
</feature>
<feature type="region of interest" description="Disordered" evidence="2">
    <location>
        <begin position="193"/>
        <end position="215"/>
    </location>
</feature>
<keyword evidence="1" id="KW-0175">Coiled coil</keyword>
<evidence type="ECO:0000313" key="3">
    <source>
        <dbReference type="EMBL" id="EUB60903.1"/>
    </source>
</evidence>
<comment type="caution">
    <text evidence="3">The sequence shown here is derived from an EMBL/GenBank/DDBJ whole genome shotgun (WGS) entry which is preliminary data.</text>
</comment>
<dbReference type="OrthoDB" id="6265878at2759"/>
<dbReference type="AlphaFoldDB" id="W6UIK2"/>
<name>W6UIK2_ECHGR</name>
<dbReference type="Proteomes" id="UP000019149">
    <property type="component" value="Unassembled WGS sequence"/>
</dbReference>
<evidence type="ECO:0000256" key="1">
    <source>
        <dbReference type="SAM" id="Coils"/>
    </source>
</evidence>
<organism evidence="3 4">
    <name type="scientific">Echinococcus granulosus</name>
    <name type="common">Hydatid tapeworm</name>
    <dbReference type="NCBI Taxonomy" id="6210"/>
    <lineage>
        <taxon>Eukaryota</taxon>
        <taxon>Metazoa</taxon>
        <taxon>Spiralia</taxon>
        <taxon>Lophotrochozoa</taxon>
        <taxon>Platyhelminthes</taxon>
        <taxon>Cestoda</taxon>
        <taxon>Eucestoda</taxon>
        <taxon>Cyclophyllidea</taxon>
        <taxon>Taeniidae</taxon>
        <taxon>Echinococcus</taxon>
        <taxon>Echinococcus granulosus group</taxon>
    </lineage>
</organism>
<dbReference type="STRING" id="6210.W6UIK2"/>
<feature type="compositionally biased region" description="Pro residues" evidence="2">
    <location>
        <begin position="279"/>
        <end position="289"/>
    </location>
</feature>
<dbReference type="CTD" id="36339864"/>
<feature type="compositionally biased region" description="Polar residues" evidence="2">
    <location>
        <begin position="200"/>
        <end position="215"/>
    </location>
</feature>
<keyword evidence="4" id="KW-1185">Reference proteome</keyword>
<proteinExistence type="predicted"/>
<protein>
    <submittedName>
        <fullName evidence="3">Uncharacterized protein</fullName>
    </submittedName>
</protein>
<evidence type="ECO:0000256" key="2">
    <source>
        <dbReference type="SAM" id="MobiDB-lite"/>
    </source>
</evidence>